<reference evidence="2" key="1">
    <citation type="journal article" date="2009" name="ISME J.">
        <title>The genome sequence of the psychrophilic archaeon, Methanococcoides burtonii: the role of genome evolution in cold adaptation.</title>
        <authorList>
            <person name="Allen M.A."/>
            <person name="Lauro F.M."/>
            <person name="Williams T.J."/>
            <person name="Burg D."/>
            <person name="Siddiqui K.S."/>
            <person name="De Francisci D."/>
            <person name="Chong K.W."/>
            <person name="Pilak O."/>
            <person name="Chew H.H."/>
            <person name="De Maere M.Z."/>
            <person name="Ting L."/>
            <person name="Katrib M."/>
            <person name="Ng C."/>
            <person name="Sowers K.R."/>
            <person name="Galperin M.Y."/>
            <person name="Anderson I.J."/>
            <person name="Ivanova N."/>
            <person name="Dalin E."/>
            <person name="Martinez M."/>
            <person name="Lapidus A."/>
            <person name="Hauser L."/>
            <person name="Land M."/>
            <person name="Thomas T."/>
            <person name="Cavicchioli R."/>
        </authorList>
    </citation>
    <scope>NUCLEOTIDE SEQUENCE [LARGE SCALE GENOMIC DNA]</scope>
    <source>
        <strain evidence="2">DSM 6242 / NBRC 107633 / OCM 468 / ACE-M</strain>
    </source>
</reference>
<name>Q12WN1_METBU</name>
<accession>Q12WN1</accession>
<dbReference type="HOGENOM" id="CLU_165883_0_0_2"/>
<dbReference type="AlphaFoldDB" id="Q12WN1"/>
<keyword evidence="2" id="KW-1185">Reference proteome</keyword>
<proteinExistence type="predicted"/>
<gene>
    <name evidence="1" type="ordered locus">Mbur_1223</name>
</gene>
<dbReference type="KEGG" id="mbu:Mbur_1223"/>
<dbReference type="EMBL" id="CP000300">
    <property type="protein sequence ID" value="ABE52145.1"/>
    <property type="molecule type" value="Genomic_DNA"/>
</dbReference>
<organism evidence="1 2">
    <name type="scientific">Methanococcoides burtonii (strain DSM 6242 / NBRC 107633 / OCM 468 / ACE-M)</name>
    <dbReference type="NCBI Taxonomy" id="259564"/>
    <lineage>
        <taxon>Archaea</taxon>
        <taxon>Methanobacteriati</taxon>
        <taxon>Methanobacteriota</taxon>
        <taxon>Stenosarchaea group</taxon>
        <taxon>Methanomicrobia</taxon>
        <taxon>Methanosarcinales</taxon>
        <taxon>Methanosarcinaceae</taxon>
        <taxon>Methanococcoides</taxon>
    </lineage>
</organism>
<evidence type="ECO:0000313" key="1">
    <source>
        <dbReference type="EMBL" id="ABE52145.1"/>
    </source>
</evidence>
<evidence type="ECO:0000313" key="2">
    <source>
        <dbReference type="Proteomes" id="UP000001979"/>
    </source>
</evidence>
<protein>
    <submittedName>
        <fullName evidence="1">Uncharacterized protein</fullName>
    </submittedName>
</protein>
<dbReference type="Proteomes" id="UP000001979">
    <property type="component" value="Chromosome"/>
</dbReference>
<sequence length="127" mass="14813">MLKMVVVTMIKIDGMESSSEAKTYAMTYLHNCRISNEYRKQLVNWVGTYLDESMLENIIAYKNSEHWEQPFESIKDEAENDLEIASLYASVSEHFNIDMMVFEGNLLSIFNILLSRMKHLDKKVIAH</sequence>